<dbReference type="InterPro" id="IPR036426">
    <property type="entry name" value="Bulb-type_lectin_dom_sf"/>
</dbReference>
<dbReference type="InterPro" id="IPR001480">
    <property type="entry name" value="Bulb-type_lectin_dom"/>
</dbReference>
<evidence type="ECO:0000313" key="3">
    <source>
        <dbReference type="EMBL" id="RWR89238.1"/>
    </source>
</evidence>
<dbReference type="AlphaFoldDB" id="A0A443PEQ5"/>
<dbReference type="Gene3D" id="2.90.10.10">
    <property type="entry name" value="Bulb-type lectin domain"/>
    <property type="match status" value="1"/>
</dbReference>
<keyword evidence="1" id="KW-0732">Signal</keyword>
<dbReference type="PANTHER" id="PTHR32444">
    <property type="entry name" value="BULB-TYPE LECTIN DOMAIN-CONTAINING PROTEIN"/>
    <property type="match status" value="1"/>
</dbReference>
<feature type="chain" id="PRO_5019454951" evidence="1">
    <location>
        <begin position="27"/>
        <end position="436"/>
    </location>
</feature>
<dbReference type="Proteomes" id="UP000283530">
    <property type="component" value="Unassembled WGS sequence"/>
</dbReference>
<feature type="signal peptide" evidence="1">
    <location>
        <begin position="1"/>
        <end position="26"/>
    </location>
</feature>
<dbReference type="EMBL" id="QPKB01000007">
    <property type="protein sequence ID" value="RWR89238.1"/>
    <property type="molecule type" value="Genomic_DNA"/>
</dbReference>
<dbReference type="PIRSF" id="PIRSF002686">
    <property type="entry name" value="SLG"/>
    <property type="match status" value="1"/>
</dbReference>
<dbReference type="Pfam" id="PF01453">
    <property type="entry name" value="B_lectin"/>
    <property type="match status" value="1"/>
</dbReference>
<dbReference type="CDD" id="cd00028">
    <property type="entry name" value="B_lectin"/>
    <property type="match status" value="1"/>
</dbReference>
<sequence>MMASSHLFLSILFTTTFLSIFTLCQSTVPPSETFKFVNQGELGPYVVEYDGDYRALDLFTSPFQLCFYNVTPNAFILALRMATLRSESLFRWVWQANLANPVRENATVTFGRDGNLVLADLDGHVAWQTGTANKGVVGLKLFSNGNLVLHDSLGRFVWQSFDYPTDTLLVGQVLRPSGPTKLISRLSDKDISNGPYSLVLEPKRLALYYNNLLYGSILEAFEVGKRSLASVTFAGATDTDQENATDLRLDFTLGNSTLAANSILARPKYNATLSFLRLGQDGNLKIYTYDDYVYWDAWEVTYAFFSRNGRLSECRLPKRCGSFGLCEDNQCVACPSPKGLLGWSASCLPPKIPTCNGGRNVDYYKVVGVEHFLNQQYSEGKGPMKMVDCRDRCSNDCKCVGFFYREESSKCLTVPVLDTLIKVDNSSHVAFIKISK</sequence>
<evidence type="ECO:0000259" key="2">
    <source>
        <dbReference type="PROSITE" id="PS50927"/>
    </source>
</evidence>
<evidence type="ECO:0000313" key="4">
    <source>
        <dbReference type="Proteomes" id="UP000283530"/>
    </source>
</evidence>
<evidence type="ECO:0000256" key="1">
    <source>
        <dbReference type="SAM" id="SignalP"/>
    </source>
</evidence>
<dbReference type="SMART" id="SM00108">
    <property type="entry name" value="B_lectin"/>
    <property type="match status" value="1"/>
</dbReference>
<proteinExistence type="predicted"/>
<protein>
    <submittedName>
        <fullName evidence="3">Epidermis-specific secreted glycoprotein EP1-like protein</fullName>
    </submittedName>
</protein>
<organism evidence="3 4">
    <name type="scientific">Cinnamomum micranthum f. kanehirae</name>
    <dbReference type="NCBI Taxonomy" id="337451"/>
    <lineage>
        <taxon>Eukaryota</taxon>
        <taxon>Viridiplantae</taxon>
        <taxon>Streptophyta</taxon>
        <taxon>Embryophyta</taxon>
        <taxon>Tracheophyta</taxon>
        <taxon>Spermatophyta</taxon>
        <taxon>Magnoliopsida</taxon>
        <taxon>Magnoliidae</taxon>
        <taxon>Laurales</taxon>
        <taxon>Lauraceae</taxon>
        <taxon>Cinnamomum</taxon>
    </lineage>
</organism>
<accession>A0A443PEQ5</accession>
<gene>
    <name evidence="3" type="ORF">CKAN_01828700</name>
</gene>
<dbReference type="PANTHER" id="PTHR32444:SF10">
    <property type="entry name" value="CURCULIN-LIKE (MANNOSE-BINDING) LECTIN FAMILY PROTEIN-RELATED"/>
    <property type="match status" value="1"/>
</dbReference>
<name>A0A443PEQ5_9MAGN</name>
<reference evidence="3 4" key="1">
    <citation type="journal article" date="2019" name="Nat. Plants">
        <title>Stout camphor tree genome fills gaps in understanding of flowering plant genome evolution.</title>
        <authorList>
            <person name="Chaw S.M."/>
            <person name="Liu Y.C."/>
            <person name="Wu Y.W."/>
            <person name="Wang H.Y."/>
            <person name="Lin C.I."/>
            <person name="Wu C.S."/>
            <person name="Ke H.M."/>
            <person name="Chang L.Y."/>
            <person name="Hsu C.Y."/>
            <person name="Yang H.T."/>
            <person name="Sudianto E."/>
            <person name="Hsu M.H."/>
            <person name="Wu K.P."/>
            <person name="Wang L.N."/>
            <person name="Leebens-Mack J.H."/>
            <person name="Tsai I.J."/>
        </authorList>
    </citation>
    <scope>NUCLEOTIDE SEQUENCE [LARGE SCALE GENOMIC DNA]</scope>
    <source>
        <strain evidence="4">cv. Chaw 1501</strain>
        <tissue evidence="3">Young leaves</tissue>
    </source>
</reference>
<comment type="caution">
    <text evidence="3">The sequence shown here is derived from an EMBL/GenBank/DDBJ whole genome shotgun (WGS) entry which is preliminary data.</text>
</comment>
<feature type="domain" description="Bulb-type lectin" evidence="2">
    <location>
        <begin position="44"/>
        <end position="162"/>
    </location>
</feature>
<dbReference type="OrthoDB" id="1884773at2759"/>
<dbReference type="InterPro" id="IPR035446">
    <property type="entry name" value="SLSG/EP1"/>
</dbReference>
<dbReference type="SUPFAM" id="SSF51110">
    <property type="entry name" value="alpha-D-mannose-specific plant lectins"/>
    <property type="match status" value="1"/>
</dbReference>
<keyword evidence="4" id="KW-1185">Reference proteome</keyword>
<dbReference type="PROSITE" id="PS50927">
    <property type="entry name" value="BULB_LECTIN"/>
    <property type="match status" value="1"/>
</dbReference>